<dbReference type="CDD" id="cd17335">
    <property type="entry name" value="MFS_MFSD6"/>
    <property type="match status" value="1"/>
</dbReference>
<feature type="transmembrane region" description="Helical" evidence="6">
    <location>
        <begin position="446"/>
        <end position="467"/>
    </location>
</feature>
<keyword evidence="5 6" id="KW-0472">Membrane</keyword>
<feature type="transmembrane region" description="Helical" evidence="6">
    <location>
        <begin position="66"/>
        <end position="85"/>
    </location>
</feature>
<evidence type="ECO:0000256" key="1">
    <source>
        <dbReference type="ARBA" id="ARBA00004141"/>
    </source>
</evidence>
<keyword evidence="3 6" id="KW-0812">Transmembrane</keyword>
<evidence type="ECO:0000256" key="4">
    <source>
        <dbReference type="ARBA" id="ARBA00022989"/>
    </source>
</evidence>
<dbReference type="InterPro" id="IPR036259">
    <property type="entry name" value="MFS_trans_sf"/>
</dbReference>
<feature type="transmembrane region" description="Helical" evidence="6">
    <location>
        <begin position="602"/>
        <end position="622"/>
    </location>
</feature>
<accession>R7T5J7</accession>
<dbReference type="PANTHER" id="PTHR16172">
    <property type="entry name" value="MAJOR FACILITATOR SUPERFAMILY DOMAIN-CONTAINING PROTEIN 6-LIKE"/>
    <property type="match status" value="1"/>
</dbReference>
<evidence type="ECO:0000259" key="7">
    <source>
        <dbReference type="Pfam" id="PF12832"/>
    </source>
</evidence>
<organism evidence="8">
    <name type="scientific">Capitella teleta</name>
    <name type="common">Polychaete worm</name>
    <dbReference type="NCBI Taxonomy" id="283909"/>
    <lineage>
        <taxon>Eukaryota</taxon>
        <taxon>Metazoa</taxon>
        <taxon>Spiralia</taxon>
        <taxon>Lophotrochozoa</taxon>
        <taxon>Annelida</taxon>
        <taxon>Polychaeta</taxon>
        <taxon>Sedentaria</taxon>
        <taxon>Scolecida</taxon>
        <taxon>Capitellidae</taxon>
        <taxon>Capitella</taxon>
    </lineage>
</organism>
<dbReference type="AlphaFoldDB" id="R7T5J7"/>
<dbReference type="OMA" id="ANQHNPF"/>
<gene>
    <name evidence="8" type="ORF">CAPTEDRAFT_180902</name>
</gene>
<feature type="transmembrane region" description="Helical" evidence="6">
    <location>
        <begin position="291"/>
        <end position="308"/>
    </location>
</feature>
<evidence type="ECO:0000256" key="5">
    <source>
        <dbReference type="ARBA" id="ARBA00023136"/>
    </source>
</evidence>
<protein>
    <recommendedName>
        <fullName evidence="7">Major facilitator superfamily associated domain-containing protein</fullName>
    </recommendedName>
</protein>
<dbReference type="Proteomes" id="UP000014760">
    <property type="component" value="Unassembled WGS sequence"/>
</dbReference>
<dbReference type="STRING" id="283909.R7T5J7"/>
<comment type="subcellular location">
    <subcellularLocation>
        <location evidence="1">Membrane</location>
        <topology evidence="1">Multi-pass membrane protein</topology>
    </subcellularLocation>
</comment>
<reference evidence="10" key="1">
    <citation type="submission" date="2012-12" db="EMBL/GenBank/DDBJ databases">
        <authorList>
            <person name="Hellsten U."/>
            <person name="Grimwood J."/>
            <person name="Chapman J.A."/>
            <person name="Shapiro H."/>
            <person name="Aerts A."/>
            <person name="Otillar R.P."/>
            <person name="Terry A.Y."/>
            <person name="Boore J.L."/>
            <person name="Simakov O."/>
            <person name="Marletaz F."/>
            <person name="Cho S.-J."/>
            <person name="Edsinger-Gonzales E."/>
            <person name="Havlak P."/>
            <person name="Kuo D.-H."/>
            <person name="Larsson T."/>
            <person name="Lv J."/>
            <person name="Arendt D."/>
            <person name="Savage R."/>
            <person name="Osoegawa K."/>
            <person name="de Jong P."/>
            <person name="Lindberg D.R."/>
            <person name="Seaver E.C."/>
            <person name="Weisblat D.A."/>
            <person name="Putnam N.H."/>
            <person name="Grigoriev I.V."/>
            <person name="Rokhsar D.S."/>
        </authorList>
    </citation>
    <scope>NUCLEOTIDE SEQUENCE</scope>
    <source>
        <strain evidence="10">I ESC-2004</strain>
    </source>
</reference>
<dbReference type="FunCoup" id="R7T5J7">
    <property type="interactions" value="240"/>
</dbReference>
<comment type="similarity">
    <text evidence="2">Belongs to the major facilitator superfamily. MFSD6 family.</text>
</comment>
<feature type="transmembrane region" description="Helical" evidence="6">
    <location>
        <begin position="328"/>
        <end position="347"/>
    </location>
</feature>
<keyword evidence="4 6" id="KW-1133">Transmembrane helix</keyword>
<dbReference type="EMBL" id="KB311816">
    <property type="protein sequence ID" value="ELT88520.1"/>
    <property type="molecule type" value="Genomic_DNA"/>
</dbReference>
<reference evidence="8 10" key="2">
    <citation type="journal article" date="2013" name="Nature">
        <title>Insights into bilaterian evolution from three spiralian genomes.</title>
        <authorList>
            <person name="Simakov O."/>
            <person name="Marletaz F."/>
            <person name="Cho S.J."/>
            <person name="Edsinger-Gonzales E."/>
            <person name="Havlak P."/>
            <person name="Hellsten U."/>
            <person name="Kuo D.H."/>
            <person name="Larsson T."/>
            <person name="Lv J."/>
            <person name="Arendt D."/>
            <person name="Savage R."/>
            <person name="Osoegawa K."/>
            <person name="de Jong P."/>
            <person name="Grimwood J."/>
            <person name="Chapman J.A."/>
            <person name="Shapiro H."/>
            <person name="Aerts A."/>
            <person name="Otillar R.P."/>
            <person name="Terry A.Y."/>
            <person name="Boore J.L."/>
            <person name="Grigoriev I.V."/>
            <person name="Lindberg D.R."/>
            <person name="Seaver E.C."/>
            <person name="Weisblat D.A."/>
            <person name="Putnam N.H."/>
            <person name="Rokhsar D.S."/>
        </authorList>
    </citation>
    <scope>NUCLEOTIDE SEQUENCE</scope>
    <source>
        <strain evidence="8 10">I ESC-2004</strain>
    </source>
</reference>
<dbReference type="EnsemblMetazoa" id="CapteT180902">
    <property type="protein sequence ID" value="CapteP180902"/>
    <property type="gene ID" value="CapteG180902"/>
</dbReference>
<dbReference type="SUPFAM" id="SSF103473">
    <property type="entry name" value="MFS general substrate transporter"/>
    <property type="match status" value="1"/>
</dbReference>
<evidence type="ECO:0000313" key="10">
    <source>
        <dbReference type="Proteomes" id="UP000014760"/>
    </source>
</evidence>
<reference evidence="9" key="3">
    <citation type="submission" date="2015-06" db="UniProtKB">
        <authorList>
            <consortium name="EnsemblMetazoa"/>
        </authorList>
    </citation>
    <scope>IDENTIFICATION</scope>
</reference>
<evidence type="ECO:0000256" key="2">
    <source>
        <dbReference type="ARBA" id="ARBA00005241"/>
    </source>
</evidence>
<feature type="transmembrane region" description="Helical" evidence="6">
    <location>
        <begin position="249"/>
        <end position="279"/>
    </location>
</feature>
<evidence type="ECO:0000256" key="6">
    <source>
        <dbReference type="SAM" id="Phobius"/>
    </source>
</evidence>
<proteinExistence type="inferred from homology"/>
<evidence type="ECO:0000256" key="3">
    <source>
        <dbReference type="ARBA" id="ARBA00022692"/>
    </source>
</evidence>
<dbReference type="Pfam" id="PF12832">
    <property type="entry name" value="MFS_1_like"/>
    <property type="match status" value="1"/>
</dbReference>
<dbReference type="Gene3D" id="1.20.1250.20">
    <property type="entry name" value="MFS general substrate transporter like domains"/>
    <property type="match status" value="3"/>
</dbReference>
<feature type="transmembrane region" description="Helical" evidence="6">
    <location>
        <begin position="509"/>
        <end position="526"/>
    </location>
</feature>
<dbReference type="OrthoDB" id="5989317at2759"/>
<dbReference type="HOGENOM" id="CLU_013133_2_0_1"/>
<evidence type="ECO:0000313" key="8">
    <source>
        <dbReference type="EMBL" id="ELT88520.1"/>
    </source>
</evidence>
<dbReference type="GO" id="GO:0016020">
    <property type="term" value="C:membrane"/>
    <property type="evidence" value="ECO:0007669"/>
    <property type="project" value="UniProtKB-SubCell"/>
</dbReference>
<feature type="domain" description="Major facilitator superfamily associated" evidence="7">
    <location>
        <begin position="63"/>
        <end position="601"/>
    </location>
</feature>
<feature type="transmembrane region" description="Helical" evidence="6">
    <location>
        <begin position="126"/>
        <end position="145"/>
    </location>
</feature>
<dbReference type="EMBL" id="AMQN01015338">
    <property type="status" value="NOT_ANNOTATED_CDS"/>
    <property type="molecule type" value="Genomic_DNA"/>
</dbReference>
<dbReference type="PANTHER" id="PTHR16172:SF2">
    <property type="entry name" value="MAJOR FACILITATOR SUPERFAMILY DOMAIN-CONTAINING PROTEIN 6"/>
    <property type="match status" value="1"/>
</dbReference>
<name>R7T5J7_CAPTE</name>
<dbReference type="InterPro" id="IPR024989">
    <property type="entry name" value="MFS_assoc_dom"/>
</dbReference>
<evidence type="ECO:0000313" key="9">
    <source>
        <dbReference type="EnsemblMetazoa" id="CapteP180902"/>
    </source>
</evidence>
<feature type="transmembrane region" description="Helical" evidence="6">
    <location>
        <begin position="479"/>
        <end position="497"/>
    </location>
</feature>
<sequence>MEGYGYGDDKVGETFGASALNRQGSTASSTASAPPLRKPFNVFGPKGYLESKFSNLNYDLLISKTFYFFFFAAFGSLFPLIAVYFKQLGMNPVQTGVLIGFRPFVEFLTGPFWGNIAEKWRRFKEILLFALFCWVAFTLALAFIGPPADSCLIHNGTHIIVSPPWTMHDRTKRSTMIEPLDFNTKKPSKNKTEPYRIRYLPHPSIDAYGKSPLPLNHKDIANLEEINDNGLVSPPLSAVVYKQRDINEVFFILLVLMVIGEFVSSPAIALADAATLGYLGEDTQSYGKHRMFGSVGWAVAMFIVGIALDYSNIFPNHPCGNEQLVDRNYTVCFAVFSVLMCCAFLTATQFKFDTDGQNVIPLSEVMKNKIQQKIGGGGNPRDSAELEKRLHISLQNQGGSMITDTTTPTNGEQPNTFIPRGKPGQVGTLPQWMTVMKLLGTAQHMSSIFVLWYMGFGVGLVFAFLFWHLQDLRGTPTLFGFASVINHVSEIIAFFYAKKMIDRLGHVKVMYAGLVGNVFRFMYISWLRNPWWVLPFEFLQGLTHAAMWANGCSYVSRSIPSHLRPTAQGILSAIHHGLGRGCGAIIGGAFVHSFGFEATFRGYGVATLVVLGGYISLNYFYLGKYAPDLPAPAEGEQAEESSHLAPCGVPMSSMSHSLSQSKLGDQSKPGIFTHFY</sequence>
<keyword evidence="10" id="KW-1185">Reference proteome</keyword>
<dbReference type="InterPro" id="IPR051717">
    <property type="entry name" value="MFS_MFSD6"/>
</dbReference>